<feature type="transmembrane region" description="Helical" evidence="2">
    <location>
        <begin position="198"/>
        <end position="220"/>
    </location>
</feature>
<dbReference type="AlphaFoldDB" id="A0A1S7LCR6"/>
<keyword evidence="2" id="KW-1133">Transmembrane helix</keyword>
<dbReference type="EMBL" id="LN832038">
    <property type="protein sequence ID" value="CQR79432.1"/>
    <property type="molecule type" value="Genomic_DNA"/>
</dbReference>
<feature type="region of interest" description="Disordered" evidence="1">
    <location>
        <begin position="1"/>
        <end position="24"/>
    </location>
</feature>
<proteinExistence type="predicted"/>
<keyword evidence="2" id="KW-0812">Transmembrane</keyword>
<feature type="compositionally biased region" description="Basic and acidic residues" evidence="1">
    <location>
        <begin position="1"/>
        <end position="13"/>
    </location>
</feature>
<name>A0A1S7LCR6_STAEP</name>
<feature type="compositionally biased region" description="Polar residues" evidence="1">
    <location>
        <begin position="15"/>
        <end position="24"/>
    </location>
</feature>
<sequence>MALKDKFNDKNNKNETQTPNASQNDQLQTVMNQLNEIQASLNQIGTNSPKTQMSLSVADKLQNQQDLLMKRLEEIEKRENERNKRHDELLTTIETTASNFNQATEITQKRFISVAKHYIERINNDNLKQDFQTAIQEELKDVKTDTHKAIEQLQTNQAELRQANKDYKTTLDERIKHNDTAMKQYDQAFHRLTKGITAMFFIIALVMVTFLVLSPLGDWLGVQHFYEWLNYVLKTGHSAWRYFILIFYLVPYALFGGLIYAILSVYKRI</sequence>
<gene>
    <name evidence="3" type="primary">mob</name>
</gene>
<organism evidence="3">
    <name type="scientific">Staphylococcus epidermidis</name>
    <dbReference type="NCBI Taxonomy" id="1282"/>
    <lineage>
        <taxon>Bacteria</taxon>
        <taxon>Bacillati</taxon>
        <taxon>Bacillota</taxon>
        <taxon>Bacilli</taxon>
        <taxon>Bacillales</taxon>
        <taxon>Staphylococcaceae</taxon>
        <taxon>Staphylococcus</taxon>
    </lineage>
</organism>
<protein>
    <submittedName>
        <fullName evidence="3">Mobilization protein</fullName>
    </submittedName>
</protein>
<reference evidence="3" key="1">
    <citation type="submission" date="2015-03" db="EMBL/GenBank/DDBJ databases">
        <title>Identification of the novel pleuromutilin-lincosamide-streptogramin B resistance gene lsa(E) in bovine methicillin-resistant Staphylococcus aureus and coagulase-negative staphylococci.</title>
        <authorList>
            <person name="Wendlandt S."/>
            <person name="Kadlec K."/>
            <person name="Fessler A.T."/>
            <person name="Schwarz S."/>
        </authorList>
    </citation>
    <scope>NUCLEOTIDE SEQUENCE</scope>
    <source>
        <strain evidence="3">Rd581</strain>
        <plasmid evidence="3">pSWS581</plasmid>
    </source>
</reference>
<keyword evidence="3" id="KW-0614">Plasmid</keyword>
<feature type="transmembrane region" description="Helical" evidence="2">
    <location>
        <begin position="240"/>
        <end position="263"/>
    </location>
</feature>
<evidence type="ECO:0000256" key="2">
    <source>
        <dbReference type="SAM" id="Phobius"/>
    </source>
</evidence>
<evidence type="ECO:0000313" key="3">
    <source>
        <dbReference type="EMBL" id="CQR79432.1"/>
    </source>
</evidence>
<evidence type="ECO:0000256" key="1">
    <source>
        <dbReference type="SAM" id="MobiDB-lite"/>
    </source>
</evidence>
<keyword evidence="2" id="KW-0472">Membrane</keyword>
<accession>A0A1S7LCR6</accession>
<geneLocation type="plasmid" evidence="3">
    <name>pSWS581</name>
</geneLocation>